<dbReference type="PANTHER" id="PTHR47947">
    <property type="entry name" value="CYTOCHROME P450 82C3-RELATED"/>
    <property type="match status" value="1"/>
</dbReference>
<evidence type="ECO:0000313" key="8">
    <source>
        <dbReference type="Proteomes" id="UP001054252"/>
    </source>
</evidence>
<evidence type="ECO:0000313" key="7">
    <source>
        <dbReference type="EMBL" id="GKV04509.1"/>
    </source>
</evidence>
<evidence type="ECO:0000256" key="1">
    <source>
        <dbReference type="ARBA" id="ARBA00010617"/>
    </source>
</evidence>
<keyword evidence="8" id="KW-1185">Reference proteome</keyword>
<evidence type="ECO:0000256" key="6">
    <source>
        <dbReference type="ARBA" id="ARBA00023033"/>
    </source>
</evidence>
<dbReference type="InterPro" id="IPR036396">
    <property type="entry name" value="Cyt_P450_sf"/>
</dbReference>
<dbReference type="AlphaFoldDB" id="A0AAV5J264"/>
<dbReference type="GO" id="GO:0005506">
    <property type="term" value="F:iron ion binding"/>
    <property type="evidence" value="ECO:0007669"/>
    <property type="project" value="InterPro"/>
</dbReference>
<dbReference type="GO" id="GO:0020037">
    <property type="term" value="F:heme binding"/>
    <property type="evidence" value="ECO:0007669"/>
    <property type="project" value="InterPro"/>
</dbReference>
<protein>
    <recommendedName>
        <fullName evidence="9">Cytochrome P450</fullName>
    </recommendedName>
</protein>
<organism evidence="7 8">
    <name type="scientific">Rubroshorea leprosula</name>
    <dbReference type="NCBI Taxonomy" id="152421"/>
    <lineage>
        <taxon>Eukaryota</taxon>
        <taxon>Viridiplantae</taxon>
        <taxon>Streptophyta</taxon>
        <taxon>Embryophyta</taxon>
        <taxon>Tracheophyta</taxon>
        <taxon>Spermatophyta</taxon>
        <taxon>Magnoliopsida</taxon>
        <taxon>eudicotyledons</taxon>
        <taxon>Gunneridae</taxon>
        <taxon>Pentapetalae</taxon>
        <taxon>rosids</taxon>
        <taxon>malvids</taxon>
        <taxon>Malvales</taxon>
        <taxon>Dipterocarpaceae</taxon>
        <taxon>Rubroshorea</taxon>
    </lineage>
</organism>
<dbReference type="SUPFAM" id="SSF48264">
    <property type="entry name" value="Cytochrome P450"/>
    <property type="match status" value="1"/>
</dbReference>
<dbReference type="Proteomes" id="UP001054252">
    <property type="component" value="Unassembled WGS sequence"/>
</dbReference>
<keyword evidence="2" id="KW-0349">Heme</keyword>
<name>A0AAV5J264_9ROSI</name>
<accession>A0AAV5J264</accession>
<sequence length="131" mass="14863">MHKARKEIETIVGLDRLIDEPDVANLPYLRNIIGESMRMYPTVPLLVPHESTSKCRVGGYRIPPASLSWRQLGVEDYWLTHGSLIECFEWKRIGEEMVDMTEGTGFTMNKAPPLQAKCHPCAALVKLLNQI</sequence>
<keyword evidence="3" id="KW-0479">Metal-binding</keyword>
<dbReference type="GO" id="GO:0016705">
    <property type="term" value="F:oxidoreductase activity, acting on paired donors, with incorporation or reduction of molecular oxygen"/>
    <property type="evidence" value="ECO:0007669"/>
    <property type="project" value="InterPro"/>
</dbReference>
<keyword evidence="5" id="KW-0408">Iron</keyword>
<dbReference type="GO" id="GO:0004497">
    <property type="term" value="F:monooxygenase activity"/>
    <property type="evidence" value="ECO:0007669"/>
    <property type="project" value="UniProtKB-KW"/>
</dbReference>
<dbReference type="InterPro" id="IPR001128">
    <property type="entry name" value="Cyt_P450"/>
</dbReference>
<evidence type="ECO:0000256" key="5">
    <source>
        <dbReference type="ARBA" id="ARBA00023004"/>
    </source>
</evidence>
<evidence type="ECO:0000256" key="4">
    <source>
        <dbReference type="ARBA" id="ARBA00023002"/>
    </source>
</evidence>
<dbReference type="InterPro" id="IPR050651">
    <property type="entry name" value="Plant_Cytochrome_P450_Monoox"/>
</dbReference>
<dbReference type="EMBL" id="BPVZ01000022">
    <property type="protein sequence ID" value="GKV04509.1"/>
    <property type="molecule type" value="Genomic_DNA"/>
</dbReference>
<evidence type="ECO:0008006" key="9">
    <source>
        <dbReference type="Google" id="ProtNLM"/>
    </source>
</evidence>
<evidence type="ECO:0000256" key="3">
    <source>
        <dbReference type="ARBA" id="ARBA00022723"/>
    </source>
</evidence>
<reference evidence="7 8" key="1">
    <citation type="journal article" date="2021" name="Commun. Biol.">
        <title>The genome of Shorea leprosula (Dipterocarpaceae) highlights the ecological relevance of drought in aseasonal tropical rainforests.</title>
        <authorList>
            <person name="Ng K.K.S."/>
            <person name="Kobayashi M.J."/>
            <person name="Fawcett J.A."/>
            <person name="Hatakeyama M."/>
            <person name="Paape T."/>
            <person name="Ng C.H."/>
            <person name="Ang C.C."/>
            <person name="Tnah L.H."/>
            <person name="Lee C.T."/>
            <person name="Nishiyama T."/>
            <person name="Sese J."/>
            <person name="O'Brien M.J."/>
            <person name="Copetti D."/>
            <person name="Mohd Noor M.I."/>
            <person name="Ong R.C."/>
            <person name="Putra M."/>
            <person name="Sireger I.Z."/>
            <person name="Indrioko S."/>
            <person name="Kosugi Y."/>
            <person name="Izuno A."/>
            <person name="Isagi Y."/>
            <person name="Lee S.L."/>
            <person name="Shimizu K.K."/>
        </authorList>
    </citation>
    <scope>NUCLEOTIDE SEQUENCE [LARGE SCALE GENOMIC DNA]</scope>
    <source>
        <strain evidence="7">214</strain>
    </source>
</reference>
<gene>
    <name evidence="7" type="ORF">SLEP1_g16661</name>
</gene>
<proteinExistence type="inferred from homology"/>
<keyword evidence="4" id="KW-0560">Oxidoreductase</keyword>
<dbReference type="PANTHER" id="PTHR47947:SF3">
    <property type="entry name" value="CYTOCHROME P450 81D1-LIKE"/>
    <property type="match status" value="1"/>
</dbReference>
<comment type="similarity">
    <text evidence="1">Belongs to the cytochrome P450 family.</text>
</comment>
<dbReference type="Gene3D" id="1.10.630.10">
    <property type="entry name" value="Cytochrome P450"/>
    <property type="match status" value="1"/>
</dbReference>
<dbReference type="Pfam" id="PF00067">
    <property type="entry name" value="p450"/>
    <property type="match status" value="1"/>
</dbReference>
<keyword evidence="6" id="KW-0503">Monooxygenase</keyword>
<comment type="caution">
    <text evidence="7">The sequence shown here is derived from an EMBL/GenBank/DDBJ whole genome shotgun (WGS) entry which is preliminary data.</text>
</comment>
<evidence type="ECO:0000256" key="2">
    <source>
        <dbReference type="ARBA" id="ARBA00022617"/>
    </source>
</evidence>